<keyword evidence="3 5" id="KW-0378">Hydrolase</keyword>
<comment type="function">
    <text evidence="5">Bidirectionally degrades single-stranded DNA into large acid-insoluble oligonucleotides, which are then degraded further into small acid-soluble oligonucleotides.</text>
</comment>
<keyword evidence="1 5" id="KW-0963">Cytoplasm</keyword>
<evidence type="ECO:0000256" key="6">
    <source>
        <dbReference type="RuleBase" id="RU004355"/>
    </source>
</evidence>
<evidence type="ECO:0000256" key="4">
    <source>
        <dbReference type="ARBA" id="ARBA00022839"/>
    </source>
</evidence>
<sequence>MTSANATPPGNSRDSGNSQDTGNNADNPWPVRTVNRKIAEWINRLGQIWVEGQVTQVSRRPGTRTSFLTLRDPAADISITVTCSPDLLMRTEVPVTEGSHVVMLGRPDFYAGRGTISLRVTDIRPIGVGQLLLRIERLKQLLAAEGLFDPRLKRSLPFLPRTVGLISGRASAAQRDVMSVAQARWTQVRFAVRDAPVQGPTAVPRILAHLADLDADPEIDVIVIARGGGSVEDLLPFSDEALLRAVAACTTPVISAIGHEPDNPLLDLVADIRAATPTDAAKRVVPDVTAELAGIAEMRRRSAHALRNWVHREERVIAGLRARPVLANPFTMIDRRSDDVERMRRDIRRDVSRMVDAEQRRVEHLSARLSTLGPAQTLARGYAVVQRVDDGEPHVVTSTDQMPAGARLRIRVGDGAAAAEVTSPQPAPDAEKHTAKSTDTPSTKRSTK</sequence>
<keyword evidence="2 5" id="KW-0540">Nuclease</keyword>
<comment type="subunit">
    <text evidence="5">Heterooligomer composed of large and small subunits.</text>
</comment>
<gene>
    <name evidence="5" type="primary">xseA</name>
    <name evidence="10" type="ORF">ABW18_14250</name>
</gene>
<feature type="domain" description="Exonuclease VII large subunit C-terminal" evidence="8">
    <location>
        <begin position="147"/>
        <end position="342"/>
    </location>
</feature>
<proteinExistence type="inferred from homology"/>
<feature type="region of interest" description="Disordered" evidence="7">
    <location>
        <begin position="415"/>
        <end position="448"/>
    </location>
</feature>
<dbReference type="EC" id="3.1.11.6" evidence="5"/>
<protein>
    <recommendedName>
        <fullName evidence="5">Exodeoxyribonuclease 7 large subunit</fullName>
        <ecNumber evidence="5">3.1.11.6</ecNumber>
    </recommendedName>
    <alternativeName>
        <fullName evidence="5">Exodeoxyribonuclease VII large subunit</fullName>
        <shortName evidence="5">Exonuclease VII large subunit</shortName>
    </alternativeName>
</protein>
<dbReference type="Pfam" id="PF13742">
    <property type="entry name" value="tRNA_anti_2"/>
    <property type="match status" value="1"/>
</dbReference>
<keyword evidence="11" id="KW-1185">Reference proteome</keyword>
<comment type="subcellular location">
    <subcellularLocation>
        <location evidence="5 6">Cytoplasm</location>
    </subcellularLocation>
</comment>
<evidence type="ECO:0000256" key="1">
    <source>
        <dbReference type="ARBA" id="ARBA00022490"/>
    </source>
</evidence>
<comment type="similarity">
    <text evidence="5 6">Belongs to the XseA family.</text>
</comment>
<evidence type="ECO:0000313" key="11">
    <source>
        <dbReference type="Proteomes" id="UP000037247"/>
    </source>
</evidence>
<evidence type="ECO:0000259" key="8">
    <source>
        <dbReference type="Pfam" id="PF02601"/>
    </source>
</evidence>
<dbReference type="CDD" id="cd04489">
    <property type="entry name" value="ExoVII_LU_OBF"/>
    <property type="match status" value="1"/>
</dbReference>
<feature type="compositionally biased region" description="Polar residues" evidence="7">
    <location>
        <begin position="437"/>
        <end position="448"/>
    </location>
</feature>
<evidence type="ECO:0000259" key="9">
    <source>
        <dbReference type="Pfam" id="PF13742"/>
    </source>
</evidence>
<feature type="region of interest" description="Disordered" evidence="7">
    <location>
        <begin position="1"/>
        <end position="30"/>
    </location>
</feature>
<evidence type="ECO:0000256" key="3">
    <source>
        <dbReference type="ARBA" id="ARBA00022801"/>
    </source>
</evidence>
<feature type="compositionally biased region" description="Polar residues" evidence="7">
    <location>
        <begin position="1"/>
        <end position="26"/>
    </location>
</feature>
<dbReference type="Pfam" id="PF02601">
    <property type="entry name" value="Exonuc_VII_L"/>
    <property type="match status" value="1"/>
</dbReference>
<comment type="catalytic activity">
    <reaction evidence="5 6">
        <text>Exonucleolytic cleavage in either 5'- to 3'- or 3'- to 5'-direction to yield nucleoside 5'-phosphates.</text>
        <dbReference type="EC" id="3.1.11.6"/>
    </reaction>
</comment>
<organism evidence="10 11">
    <name type="scientific">Gordonia jacobaea</name>
    <dbReference type="NCBI Taxonomy" id="122202"/>
    <lineage>
        <taxon>Bacteria</taxon>
        <taxon>Bacillati</taxon>
        <taxon>Actinomycetota</taxon>
        <taxon>Actinomycetes</taxon>
        <taxon>Mycobacteriales</taxon>
        <taxon>Gordoniaceae</taxon>
        <taxon>Gordonia</taxon>
    </lineage>
</organism>
<evidence type="ECO:0000256" key="2">
    <source>
        <dbReference type="ARBA" id="ARBA00022722"/>
    </source>
</evidence>
<comment type="caution">
    <text evidence="10">The sequence shown here is derived from an EMBL/GenBank/DDBJ whole genome shotgun (WGS) entry which is preliminary data.</text>
</comment>
<dbReference type="InterPro" id="IPR025824">
    <property type="entry name" value="OB-fold_nuc-bd_dom"/>
</dbReference>
<dbReference type="InterPro" id="IPR003753">
    <property type="entry name" value="Exonuc_VII_L"/>
</dbReference>
<dbReference type="InterPro" id="IPR020579">
    <property type="entry name" value="Exonuc_VII_lsu_C"/>
</dbReference>
<dbReference type="NCBIfam" id="TIGR00237">
    <property type="entry name" value="xseA"/>
    <property type="match status" value="1"/>
</dbReference>
<feature type="domain" description="OB-fold nucleic acid binding" evidence="9">
    <location>
        <begin position="30"/>
        <end position="124"/>
    </location>
</feature>
<reference evidence="10 11" key="1">
    <citation type="submission" date="2015-05" db="EMBL/GenBank/DDBJ databases">
        <title>Draft genome sequence of the bacterium Gordonia jacobaea a new member of the Gordonia genus.</title>
        <authorList>
            <person name="Jimenez-Galisteo G."/>
            <person name="Dominguez A."/>
            <person name="Munoz E."/>
            <person name="Vinas M."/>
        </authorList>
    </citation>
    <scope>NUCLEOTIDE SEQUENCE [LARGE SCALE GENOMIC DNA]</scope>
    <source>
        <strain evidence="11">mv1</strain>
    </source>
</reference>
<name>A0ABR5IAG9_9ACTN</name>
<evidence type="ECO:0000313" key="10">
    <source>
        <dbReference type="EMBL" id="KNA90693.1"/>
    </source>
</evidence>
<evidence type="ECO:0000256" key="5">
    <source>
        <dbReference type="HAMAP-Rule" id="MF_00378"/>
    </source>
</evidence>
<dbReference type="Proteomes" id="UP000037247">
    <property type="component" value="Unassembled WGS sequence"/>
</dbReference>
<evidence type="ECO:0000256" key="7">
    <source>
        <dbReference type="SAM" id="MobiDB-lite"/>
    </source>
</evidence>
<dbReference type="RefSeq" id="WP_049699626.1">
    <property type="nucleotide sequence ID" value="NZ_JAQDQF010000006.1"/>
</dbReference>
<dbReference type="HAMAP" id="MF_00378">
    <property type="entry name" value="Exonuc_7_L"/>
    <property type="match status" value="1"/>
</dbReference>
<dbReference type="PANTHER" id="PTHR30008:SF0">
    <property type="entry name" value="EXODEOXYRIBONUCLEASE 7 LARGE SUBUNIT"/>
    <property type="match status" value="1"/>
</dbReference>
<dbReference type="PANTHER" id="PTHR30008">
    <property type="entry name" value="EXODEOXYRIBONUCLEASE 7 LARGE SUBUNIT"/>
    <property type="match status" value="1"/>
</dbReference>
<dbReference type="EMBL" id="LDTZ01000018">
    <property type="protein sequence ID" value="KNA90693.1"/>
    <property type="molecule type" value="Genomic_DNA"/>
</dbReference>
<keyword evidence="4 5" id="KW-0269">Exonuclease</keyword>
<accession>A0ABR5IAG9</accession>